<dbReference type="VEuPathDB" id="ToxoDB:CSUI_000782"/>
<comment type="caution">
    <text evidence="2">The sequence shown here is derived from an EMBL/GenBank/DDBJ whole genome shotgun (WGS) entry which is preliminary data.</text>
</comment>
<feature type="non-terminal residue" evidence="2">
    <location>
        <position position="187"/>
    </location>
</feature>
<feature type="compositionally biased region" description="Low complexity" evidence="1">
    <location>
        <begin position="164"/>
        <end position="181"/>
    </location>
</feature>
<name>A0A2C6LFA2_9APIC</name>
<feature type="compositionally biased region" description="Gly residues" evidence="1">
    <location>
        <begin position="14"/>
        <end position="28"/>
    </location>
</feature>
<feature type="compositionally biased region" description="Low complexity" evidence="1">
    <location>
        <begin position="84"/>
        <end position="93"/>
    </location>
</feature>
<organism evidence="2 3">
    <name type="scientific">Cystoisospora suis</name>
    <dbReference type="NCBI Taxonomy" id="483139"/>
    <lineage>
        <taxon>Eukaryota</taxon>
        <taxon>Sar</taxon>
        <taxon>Alveolata</taxon>
        <taxon>Apicomplexa</taxon>
        <taxon>Conoidasida</taxon>
        <taxon>Coccidia</taxon>
        <taxon>Eucoccidiorida</taxon>
        <taxon>Eimeriorina</taxon>
        <taxon>Sarcocystidae</taxon>
        <taxon>Cystoisospora</taxon>
    </lineage>
</organism>
<dbReference type="EMBL" id="MIGC01000299">
    <property type="protein sequence ID" value="PHJ25363.1"/>
    <property type="molecule type" value="Genomic_DNA"/>
</dbReference>
<dbReference type="Proteomes" id="UP000221165">
    <property type="component" value="Unassembled WGS sequence"/>
</dbReference>
<dbReference type="RefSeq" id="XP_067927035.1">
    <property type="nucleotide sequence ID" value="XM_068060989.1"/>
</dbReference>
<feature type="region of interest" description="Disordered" evidence="1">
    <location>
        <begin position="164"/>
        <end position="187"/>
    </location>
</feature>
<sequence length="187" mass="17236">MSGLGAAAAQARAQGGGVDTGVPGGVNAPGGSSSAGAGPSGGNSQAVGGSSSAWGSTAGRSTLRRRGNDRGDSRGGSSVGGSGSSERSGSDAVSGALAAGGLVGPERSVASMVGGIGVGVGMEGEGDFLYRKDSDVQAGALSGGSSTISVLGTGRPAAASGVCPPSVGSDVSVGSSTVPPSKKARKV</sequence>
<evidence type="ECO:0000313" key="3">
    <source>
        <dbReference type="Proteomes" id="UP000221165"/>
    </source>
</evidence>
<feature type="compositionally biased region" description="Low complexity" evidence="1">
    <location>
        <begin position="1"/>
        <end position="13"/>
    </location>
</feature>
<proteinExistence type="predicted"/>
<evidence type="ECO:0000313" key="2">
    <source>
        <dbReference type="EMBL" id="PHJ25363.1"/>
    </source>
</evidence>
<feature type="region of interest" description="Disordered" evidence="1">
    <location>
        <begin position="1"/>
        <end position="93"/>
    </location>
</feature>
<reference evidence="2 3" key="1">
    <citation type="journal article" date="2017" name="Int. J. Parasitol.">
        <title>The genome of the protozoan parasite Cystoisospora suis and a reverse vaccinology approach to identify vaccine candidates.</title>
        <authorList>
            <person name="Palmieri N."/>
            <person name="Shrestha A."/>
            <person name="Ruttkowski B."/>
            <person name="Beck T."/>
            <person name="Vogl C."/>
            <person name="Tomley F."/>
            <person name="Blake D.P."/>
            <person name="Joachim A."/>
        </authorList>
    </citation>
    <scope>NUCLEOTIDE SEQUENCE [LARGE SCALE GENOMIC DNA]</scope>
    <source>
        <strain evidence="2 3">Wien I</strain>
    </source>
</reference>
<keyword evidence="3" id="KW-1185">Reference proteome</keyword>
<protein>
    <submittedName>
        <fullName evidence="2">Phd-finger domain-containing protein</fullName>
    </submittedName>
</protein>
<dbReference type="AlphaFoldDB" id="A0A2C6LFA2"/>
<dbReference type="GeneID" id="94424200"/>
<evidence type="ECO:0000256" key="1">
    <source>
        <dbReference type="SAM" id="MobiDB-lite"/>
    </source>
</evidence>
<feature type="compositionally biased region" description="Low complexity" evidence="1">
    <location>
        <begin position="29"/>
        <end position="61"/>
    </location>
</feature>
<accession>A0A2C6LFA2</accession>
<gene>
    <name evidence="2" type="ORF">CSUI_000782</name>
</gene>